<dbReference type="EMBL" id="LT671827">
    <property type="protein sequence ID" value="SHO79704.1"/>
    <property type="molecule type" value="Genomic_DNA"/>
</dbReference>
<sequence length="166" mass="18361">MASRPLPSQRHTERPESHGSRTLTVERAGTSESHDSDPSAAVVGRLHLQGHRVEPSEHEHTQGARRHRSRVVWSEDTVDNEGMGKKKSKICCIFHKQRAFDESSSESSVGSDDESSSFDDSDNDSGDDGAARPTQAFGHGSSRHREHELHCGHTRHGSNKNAYERA</sequence>
<feature type="region of interest" description="Disordered" evidence="3">
    <location>
        <begin position="1"/>
        <end position="87"/>
    </location>
</feature>
<evidence type="ECO:0000256" key="2">
    <source>
        <dbReference type="RuleBase" id="RU367162"/>
    </source>
</evidence>
<dbReference type="OMA" id="RPEPNAY"/>
<comment type="function">
    <text evidence="2">Regulator of type 1 phosphatases which maintains protein phosphatase activity under strict control.</text>
</comment>
<gene>
    <name evidence="4" type="ORF">MSYG_4054</name>
</gene>
<evidence type="ECO:0000313" key="5">
    <source>
        <dbReference type="Proteomes" id="UP000186303"/>
    </source>
</evidence>
<comment type="subcellular location">
    <subcellularLocation>
        <location evidence="2">Nucleus</location>
    </subcellularLocation>
</comment>
<dbReference type="PANTHER" id="PTHR20835">
    <property type="entry name" value="E3 UBIQUITIN-PROTEIN LIGASE PPP1R11-RELATED"/>
    <property type="match status" value="1"/>
</dbReference>
<dbReference type="OrthoDB" id="307488at2759"/>
<keyword evidence="5" id="KW-1185">Reference proteome</keyword>
<evidence type="ECO:0000313" key="4">
    <source>
        <dbReference type="EMBL" id="SHO79704.1"/>
    </source>
</evidence>
<reference evidence="5" key="1">
    <citation type="journal article" date="2017" name="Nucleic Acids Res.">
        <title>Proteogenomics produces comprehensive and highly accurate protein-coding gene annotation in a complete genome assembly of Malassezia sympodialis.</title>
        <authorList>
            <person name="Zhu Y."/>
            <person name="Engstroem P.G."/>
            <person name="Tellgren-Roth C."/>
            <person name="Baudo C.D."/>
            <person name="Kennell J.C."/>
            <person name="Sun S."/>
            <person name="Billmyre R.B."/>
            <person name="Schroeder M.S."/>
            <person name="Andersson A."/>
            <person name="Holm T."/>
            <person name="Sigurgeirsson B."/>
            <person name="Wu G."/>
            <person name="Sankaranarayanan S.R."/>
            <person name="Siddharthan R."/>
            <person name="Sanyal K."/>
            <person name="Lundeberg J."/>
            <person name="Nystedt B."/>
            <person name="Boekhout T."/>
            <person name="Dawson T.L. Jr."/>
            <person name="Heitman J."/>
            <person name="Scheynius A."/>
            <person name="Lehtioe J."/>
        </authorList>
    </citation>
    <scope>NUCLEOTIDE SEQUENCE [LARGE SCALE GENOMIC DNA]</scope>
    <source>
        <strain evidence="5">ATCC 42132</strain>
    </source>
</reference>
<dbReference type="GO" id="GO:0004865">
    <property type="term" value="F:protein serine/threonine phosphatase inhibitor activity"/>
    <property type="evidence" value="ECO:0007669"/>
    <property type="project" value="UniProtKB-UniRule"/>
</dbReference>
<feature type="compositionally biased region" description="Acidic residues" evidence="3">
    <location>
        <begin position="111"/>
        <end position="127"/>
    </location>
</feature>
<proteinExistence type="inferred from homology"/>
<protein>
    <recommendedName>
        <fullName evidence="2">Type 1 phosphatases regulator</fullName>
    </recommendedName>
</protein>
<dbReference type="Proteomes" id="UP000186303">
    <property type="component" value="Chromosome 7"/>
</dbReference>
<keyword evidence="2" id="KW-0539">Nucleus</keyword>
<name>A0A1M8ABX9_MALS4</name>
<dbReference type="VEuPathDB" id="FungiDB:MSYG_4054"/>
<feature type="compositionally biased region" description="Basic and acidic residues" evidence="3">
    <location>
        <begin position="10"/>
        <end position="19"/>
    </location>
</feature>
<organism evidence="4 5">
    <name type="scientific">Malassezia sympodialis (strain ATCC 42132)</name>
    <name type="common">Atopic eczema-associated yeast</name>
    <dbReference type="NCBI Taxonomy" id="1230383"/>
    <lineage>
        <taxon>Eukaryota</taxon>
        <taxon>Fungi</taxon>
        <taxon>Dikarya</taxon>
        <taxon>Basidiomycota</taxon>
        <taxon>Ustilaginomycotina</taxon>
        <taxon>Malasseziomycetes</taxon>
        <taxon>Malasseziales</taxon>
        <taxon>Malasseziaceae</taxon>
        <taxon>Malassezia</taxon>
    </lineage>
</organism>
<dbReference type="STRING" id="1230383.A0A1M8ABX9"/>
<evidence type="ECO:0000256" key="3">
    <source>
        <dbReference type="SAM" id="MobiDB-lite"/>
    </source>
</evidence>
<dbReference type="GO" id="GO:0005634">
    <property type="term" value="C:nucleus"/>
    <property type="evidence" value="ECO:0007669"/>
    <property type="project" value="UniProtKB-SubCell"/>
</dbReference>
<accession>A0A1M8ABX9</accession>
<feature type="compositionally biased region" description="Basic and acidic residues" evidence="3">
    <location>
        <begin position="51"/>
        <end position="62"/>
    </location>
</feature>
<dbReference type="Pfam" id="PF07491">
    <property type="entry name" value="PPI_Ypi1"/>
    <property type="match status" value="1"/>
</dbReference>
<dbReference type="GO" id="GO:0008157">
    <property type="term" value="F:protein phosphatase 1 binding"/>
    <property type="evidence" value="ECO:0007669"/>
    <property type="project" value="TreeGrafter"/>
</dbReference>
<evidence type="ECO:0000256" key="1">
    <source>
        <dbReference type="ARBA" id="ARBA00005605"/>
    </source>
</evidence>
<dbReference type="AlphaFoldDB" id="A0A1M8ABX9"/>
<dbReference type="PANTHER" id="PTHR20835:SF0">
    <property type="entry name" value="E3 UBIQUITIN-PROTEIN LIGASE PPP1R11"/>
    <property type="match status" value="1"/>
</dbReference>
<dbReference type="InterPro" id="IPR011107">
    <property type="entry name" value="PPI_Ypi1"/>
</dbReference>
<feature type="region of interest" description="Disordered" evidence="3">
    <location>
        <begin position="99"/>
        <end position="166"/>
    </location>
</feature>
<comment type="similarity">
    <text evidence="1 2">Belongs to the YPI1 family.</text>
</comment>